<evidence type="ECO:0000313" key="1">
    <source>
        <dbReference type="EMBL" id="KLU01136.1"/>
    </source>
</evidence>
<dbReference type="AlphaFoldDB" id="A0A0J1B3T5"/>
<gene>
    <name evidence="1" type="ORF">RISK_006705</name>
</gene>
<reference evidence="1" key="1">
    <citation type="submission" date="2015-05" db="EMBL/GenBank/DDBJ databases">
        <title>Permanent draft genome of Rhodopirellula islandicus K833.</title>
        <authorList>
            <person name="Kizina J."/>
            <person name="Richter M."/>
            <person name="Glockner F.O."/>
            <person name="Harder J."/>
        </authorList>
    </citation>
    <scope>NUCLEOTIDE SEQUENCE [LARGE SCALE GENOMIC DNA]</scope>
    <source>
        <strain evidence="1">K833</strain>
    </source>
</reference>
<organism evidence="1 2">
    <name type="scientific">Rhodopirellula islandica</name>
    <dbReference type="NCBI Taxonomy" id="595434"/>
    <lineage>
        <taxon>Bacteria</taxon>
        <taxon>Pseudomonadati</taxon>
        <taxon>Planctomycetota</taxon>
        <taxon>Planctomycetia</taxon>
        <taxon>Pirellulales</taxon>
        <taxon>Pirellulaceae</taxon>
        <taxon>Rhodopirellula</taxon>
    </lineage>
</organism>
<dbReference type="EMBL" id="LECT01000055">
    <property type="protein sequence ID" value="KLU01136.1"/>
    <property type="molecule type" value="Genomic_DNA"/>
</dbReference>
<comment type="caution">
    <text evidence="1">The sequence shown here is derived from an EMBL/GenBank/DDBJ whole genome shotgun (WGS) entry which is preliminary data.</text>
</comment>
<sequence length="51" mass="5504">MLGLDMKPQRIRNAPLRCFAVGIDRGDLTGELAGATLVDCEAASPNERFTI</sequence>
<proteinExistence type="predicted"/>
<dbReference type="PATRIC" id="fig|595434.4.peg.6385"/>
<name>A0A0J1B3T5_RHOIS</name>
<accession>A0A0J1B3T5</accession>
<keyword evidence="2" id="KW-1185">Reference proteome</keyword>
<protein>
    <submittedName>
        <fullName evidence="1">Uncharacterized protein</fullName>
    </submittedName>
</protein>
<dbReference type="STRING" id="595434.RISK_006705"/>
<evidence type="ECO:0000313" key="2">
    <source>
        <dbReference type="Proteomes" id="UP000036367"/>
    </source>
</evidence>
<dbReference type="Proteomes" id="UP000036367">
    <property type="component" value="Unassembled WGS sequence"/>
</dbReference>